<proteinExistence type="predicted"/>
<evidence type="ECO:0000313" key="1">
    <source>
        <dbReference type="EMBL" id="OIJ88470.1"/>
    </source>
</evidence>
<keyword evidence="2" id="KW-1185">Reference proteome</keyword>
<dbReference type="STRING" id="1428652.BIV24_21450"/>
<reference evidence="1 2" key="1">
    <citation type="submission" date="2016-10" db="EMBL/GenBank/DDBJ databases">
        <title>Genome sequence of Streptomyces sp. MUSC 93.</title>
        <authorList>
            <person name="Lee L.-H."/>
            <person name="Ser H.-L."/>
            <person name="Law J.W.-F."/>
        </authorList>
    </citation>
    <scope>NUCLEOTIDE SEQUENCE [LARGE SCALE GENOMIC DNA]</scope>
    <source>
        <strain evidence="1 2">MUSC 93</strain>
    </source>
</reference>
<dbReference type="AlphaFoldDB" id="A0A1S2P420"/>
<organism evidence="1 2">
    <name type="scientific">Streptomyces colonosanans</name>
    <dbReference type="NCBI Taxonomy" id="1428652"/>
    <lineage>
        <taxon>Bacteria</taxon>
        <taxon>Bacillati</taxon>
        <taxon>Actinomycetota</taxon>
        <taxon>Actinomycetes</taxon>
        <taxon>Kitasatosporales</taxon>
        <taxon>Streptomycetaceae</taxon>
        <taxon>Streptomyces</taxon>
    </lineage>
</organism>
<dbReference type="Proteomes" id="UP000179935">
    <property type="component" value="Unassembled WGS sequence"/>
</dbReference>
<accession>A0A1S2P420</accession>
<protein>
    <submittedName>
        <fullName evidence="1">Uncharacterized protein</fullName>
    </submittedName>
</protein>
<name>A0A1S2P420_9ACTN</name>
<sequence length="195" mass="21482">MWFTRIALARPGARVGWQRQRAWMEVFSSALITYSSSPSGTPCQVRAYRSSTRWALVRKSGSVMKIQEWCCQGLSASLASQRRTVEADTNVAMPRTIASWASSGHDQRDSGTPLSAGNRQASALTSAICNAVKAGGRPERRRSASPARRCSANLPRHLRTVSRCRLVSRAIRALERPLAACRTTCARARSRYSVL</sequence>
<dbReference type="EMBL" id="MLYP01000057">
    <property type="protein sequence ID" value="OIJ88470.1"/>
    <property type="molecule type" value="Genomic_DNA"/>
</dbReference>
<comment type="caution">
    <text evidence="1">The sequence shown here is derived from an EMBL/GenBank/DDBJ whole genome shotgun (WGS) entry which is preliminary data.</text>
</comment>
<gene>
    <name evidence="1" type="ORF">BIV24_21450</name>
</gene>
<evidence type="ECO:0000313" key="2">
    <source>
        <dbReference type="Proteomes" id="UP000179935"/>
    </source>
</evidence>